<reference evidence="7 8" key="1">
    <citation type="submission" date="2015-03" db="EMBL/GenBank/DDBJ databases">
        <title>Genomics and transcriptomics of the oil-accumulating basidiomycete yeast T. oleaginosus allow insights into substrate utilization and the diverse evolutionary trajectories of mating systems in fungi.</title>
        <authorList>
            <consortium name="DOE Joint Genome Institute"/>
            <person name="Kourist R."/>
            <person name="Kracht O."/>
            <person name="Bracharz F."/>
            <person name="Lipzen A."/>
            <person name="Nolan M."/>
            <person name="Ohm R."/>
            <person name="Grigoriev I."/>
            <person name="Sun S."/>
            <person name="Heitman J."/>
            <person name="Bruck T."/>
            <person name="Nowrousian M."/>
        </authorList>
    </citation>
    <scope>NUCLEOTIDE SEQUENCE [LARGE SCALE GENOMIC DNA]</scope>
    <source>
        <strain evidence="7 8">IBC0246</strain>
    </source>
</reference>
<dbReference type="AlphaFoldDB" id="A0A0J0XP67"/>
<feature type="transmembrane region" description="Helical" evidence="6">
    <location>
        <begin position="67"/>
        <end position="88"/>
    </location>
</feature>
<feature type="transmembrane region" description="Helical" evidence="6">
    <location>
        <begin position="453"/>
        <end position="474"/>
    </location>
</feature>
<keyword evidence="4 6" id="KW-1133">Transmembrane helix</keyword>
<gene>
    <name evidence="7" type="ORF">CC85DRAFT_273572</name>
</gene>
<dbReference type="PIRSF" id="PIRSF006060">
    <property type="entry name" value="AA_transporter"/>
    <property type="match status" value="1"/>
</dbReference>
<feature type="transmembrane region" description="Helical" evidence="6">
    <location>
        <begin position="232"/>
        <end position="249"/>
    </location>
</feature>
<dbReference type="OrthoDB" id="3900342at2759"/>
<feature type="transmembrane region" description="Helical" evidence="6">
    <location>
        <begin position="190"/>
        <end position="211"/>
    </location>
</feature>
<feature type="transmembrane region" description="Helical" evidence="6">
    <location>
        <begin position="162"/>
        <end position="184"/>
    </location>
</feature>
<dbReference type="Pfam" id="PF13520">
    <property type="entry name" value="AA_permease_2"/>
    <property type="match status" value="1"/>
</dbReference>
<accession>A0A0J0XP67</accession>
<feature type="transmembrane region" description="Helical" evidence="6">
    <location>
        <begin position="34"/>
        <end position="55"/>
    </location>
</feature>
<evidence type="ECO:0000256" key="2">
    <source>
        <dbReference type="ARBA" id="ARBA00022448"/>
    </source>
</evidence>
<name>A0A0J0XP67_9TREE</name>
<dbReference type="PANTHER" id="PTHR45649:SF14">
    <property type="entry name" value="GABA PERMEASE"/>
    <property type="match status" value="1"/>
</dbReference>
<keyword evidence="3 6" id="KW-0812">Transmembrane</keyword>
<dbReference type="GO" id="GO:0016020">
    <property type="term" value="C:membrane"/>
    <property type="evidence" value="ECO:0007669"/>
    <property type="project" value="UniProtKB-SubCell"/>
</dbReference>
<dbReference type="STRING" id="879819.A0A0J0XP67"/>
<evidence type="ECO:0000313" key="7">
    <source>
        <dbReference type="EMBL" id="KLT42900.1"/>
    </source>
</evidence>
<keyword evidence="5 6" id="KW-0472">Membrane</keyword>
<keyword evidence="8" id="KW-1185">Reference proteome</keyword>
<dbReference type="InterPro" id="IPR002293">
    <property type="entry name" value="AA/rel_permease1"/>
</dbReference>
<comment type="subcellular location">
    <subcellularLocation>
        <location evidence="1">Membrane</location>
        <topology evidence="1">Multi-pass membrane protein</topology>
    </subcellularLocation>
</comment>
<evidence type="ECO:0000313" key="8">
    <source>
        <dbReference type="Proteomes" id="UP000053611"/>
    </source>
</evidence>
<protein>
    <submittedName>
        <fullName evidence="7">GABA permease gaba</fullName>
    </submittedName>
</protein>
<dbReference type="Gene3D" id="1.20.1740.10">
    <property type="entry name" value="Amino acid/polyamine transporter I"/>
    <property type="match status" value="1"/>
</dbReference>
<evidence type="ECO:0000256" key="4">
    <source>
        <dbReference type="ARBA" id="ARBA00022989"/>
    </source>
</evidence>
<keyword evidence="2" id="KW-0813">Transport</keyword>
<evidence type="ECO:0000256" key="6">
    <source>
        <dbReference type="SAM" id="Phobius"/>
    </source>
</evidence>
<organism evidence="7 8">
    <name type="scientific">Cutaneotrichosporon oleaginosum</name>
    <dbReference type="NCBI Taxonomy" id="879819"/>
    <lineage>
        <taxon>Eukaryota</taxon>
        <taxon>Fungi</taxon>
        <taxon>Dikarya</taxon>
        <taxon>Basidiomycota</taxon>
        <taxon>Agaricomycotina</taxon>
        <taxon>Tremellomycetes</taxon>
        <taxon>Trichosporonales</taxon>
        <taxon>Trichosporonaceae</taxon>
        <taxon>Cutaneotrichosporon</taxon>
    </lineage>
</organism>
<dbReference type="EMBL" id="KQ087200">
    <property type="protein sequence ID" value="KLT42900.1"/>
    <property type="molecule type" value="Genomic_DNA"/>
</dbReference>
<feature type="transmembrane region" description="Helical" evidence="6">
    <location>
        <begin position="480"/>
        <end position="500"/>
    </location>
</feature>
<dbReference type="Proteomes" id="UP000053611">
    <property type="component" value="Unassembled WGS sequence"/>
</dbReference>
<evidence type="ECO:0000256" key="5">
    <source>
        <dbReference type="ARBA" id="ARBA00023136"/>
    </source>
</evidence>
<feature type="transmembrane region" description="Helical" evidence="6">
    <location>
        <begin position="369"/>
        <end position="389"/>
    </location>
</feature>
<proteinExistence type="predicted"/>
<sequence length="523" mass="56424">MDTVEKTISPEVHEVKAYHEGERPRHNPALERNFSFWSCLGLAFAILNSWNAMAASMSVALPSGGSIAMVWGLPVSAVGTLLMAVSLAEAAHAFPTTGGQYDWTYCVAPARVRVGLSFVAGWTATTGWIALVAANAIMTSNFVMGIIYLLHPAFESAPYQIFLLYLAMTLLAYLLNTFAVRLLPWIDTSAMVWSMLGIVTVMITLLACASGTYQPAKAVFATWTNTTGWPDGMAFMLALLQSVLGFTAFDAVSHLSEEMPRPAINAPKAMVIAVLIGSVTGWLFLVILLLCLKDLDAATGAPTGPLIAIYRQVTGSDAGTTCLVMFNLLAMFFACQGACTVASRLLMTFGRDNGMAGLSRFLGAVHPRLLVPQWSVLFVSVVVVIFGLINLGSSVALNAIISSAIVFLQVSYFIPSQFFRFTSHPVCCMFLRGDAAFADAPRSWSLGRWRRPVNGLALVFLLATTVCFFFPPGVPVTGSSMSYVVVVFAIGMLLALGVWLTSARKVFHGPSEMEARLIEGRRM</sequence>
<dbReference type="GO" id="GO:0022857">
    <property type="term" value="F:transmembrane transporter activity"/>
    <property type="evidence" value="ECO:0007669"/>
    <property type="project" value="InterPro"/>
</dbReference>
<feature type="transmembrane region" description="Helical" evidence="6">
    <location>
        <begin position="395"/>
        <end position="414"/>
    </location>
</feature>
<evidence type="ECO:0000256" key="1">
    <source>
        <dbReference type="ARBA" id="ARBA00004141"/>
    </source>
</evidence>
<dbReference type="PANTHER" id="PTHR45649">
    <property type="entry name" value="AMINO-ACID PERMEASE BAT1"/>
    <property type="match status" value="1"/>
</dbReference>
<feature type="transmembrane region" description="Helical" evidence="6">
    <location>
        <begin position="269"/>
        <end position="292"/>
    </location>
</feature>
<evidence type="ECO:0000256" key="3">
    <source>
        <dbReference type="ARBA" id="ARBA00022692"/>
    </source>
</evidence>